<dbReference type="GO" id="GO:0003924">
    <property type="term" value="F:GTPase activity"/>
    <property type="evidence" value="ECO:0007669"/>
    <property type="project" value="InterPro"/>
</dbReference>
<dbReference type="SUPFAM" id="SSF50465">
    <property type="entry name" value="EF-Tu/eEF-1alpha/eIF2-gamma C-terminal domain"/>
    <property type="match status" value="1"/>
</dbReference>
<dbReference type="InterPro" id="IPR009000">
    <property type="entry name" value="Transl_B-barrel_sf"/>
</dbReference>
<reference evidence="4" key="2">
    <citation type="submission" date="2022-06" db="UniProtKB">
        <authorList>
            <consortium name="EnsemblMetazoa"/>
        </authorList>
    </citation>
    <scope>IDENTIFICATION</scope>
    <source>
        <strain evidence="4">PS312</strain>
    </source>
</reference>
<dbReference type="PANTHER" id="PTHR43721:SF3">
    <property type="entry name" value="GTP-BINDING PROTEIN 2"/>
    <property type="match status" value="1"/>
</dbReference>
<dbReference type="GO" id="GO:0005525">
    <property type="term" value="F:GTP binding"/>
    <property type="evidence" value="ECO:0007669"/>
    <property type="project" value="UniProtKB-KW"/>
</dbReference>
<dbReference type="Gene3D" id="2.40.30.10">
    <property type="entry name" value="Translation factors"/>
    <property type="match status" value="1"/>
</dbReference>
<evidence type="ECO:0000313" key="4">
    <source>
        <dbReference type="EnsemblMetazoa" id="PPA34553.1"/>
    </source>
</evidence>
<gene>
    <name evidence="4" type="primary">WBGene00272922</name>
</gene>
<dbReference type="PANTHER" id="PTHR43721">
    <property type="entry name" value="ELONGATION FACTOR TU-RELATED"/>
    <property type="match status" value="1"/>
</dbReference>
<dbReference type="AlphaFoldDB" id="A0A2A6C6D0"/>
<accession>A0A2A6C6D0</accession>
<name>A0A2A6C6D0_PRIPA</name>
<keyword evidence="5" id="KW-1185">Reference proteome</keyword>
<dbReference type="FunFam" id="2.40.30.10:FF:000264">
    <property type="entry name" value="GTP binding protein"/>
    <property type="match status" value="1"/>
</dbReference>
<reference evidence="5" key="1">
    <citation type="journal article" date="2008" name="Nat. Genet.">
        <title>The Pristionchus pacificus genome provides a unique perspective on nematode lifestyle and parasitism.</title>
        <authorList>
            <person name="Dieterich C."/>
            <person name="Clifton S.W."/>
            <person name="Schuster L.N."/>
            <person name="Chinwalla A."/>
            <person name="Delehaunty K."/>
            <person name="Dinkelacker I."/>
            <person name="Fulton L."/>
            <person name="Fulton R."/>
            <person name="Godfrey J."/>
            <person name="Minx P."/>
            <person name="Mitreva M."/>
            <person name="Roeseler W."/>
            <person name="Tian H."/>
            <person name="Witte H."/>
            <person name="Yang S.P."/>
            <person name="Wilson R.K."/>
            <person name="Sommer R.J."/>
        </authorList>
    </citation>
    <scope>NUCLEOTIDE SEQUENCE [LARGE SCALE GENOMIC DNA]</scope>
    <source>
        <strain evidence="5">PS312</strain>
    </source>
</reference>
<sequence length="594" mass="65088">MDFMLSNFCEEECGRVFNPSRQPSGRSSSALLARQRLVSELIESSDAENRLPPEMELGNIEYKAKLVSPSVSRLEHLITQMKWRLSEGMGEAIYELGVEDDGRMVGMCDEEYDESMRTLRTMADALQADIVECTEREVREASDDESGETERRRVAEVLIRRVPESQPFVESRLAVLGGADVGKSTLCGVLTHQQLDDGNGKTRMNQFRHPHEVLTGKTSSVCQDMIAFDSKGKILNYSATSVSEMVEQATKVVHLLDLAGDAKYLKTTIYGLSAYGPHAVCLIVSATSGPTTITREHLGLAVALSLPVFVVITKRDAVSKERLRSVMDAVARLLGRAGLRGGVVRVRRKREAVRAASVLLSSGGAVPLLCVSSVTGEGMKALRCLLNALPPSTAMMGHRKDELLRLPLLFTVEETYQVPHVGEVACGVLAEGSLRMRDRVMVGPSKEGKWRIATVAGVRRAKVPVLSVEPGQAVSLSLLPADNVDEPLGLRRGMVLQCELAPRSACTRFVAQLMLLSHEGTTITSGFEAIFFIGSVRQLARVEKVEGTTLRTGEWATVELRFPYSCEFVRRGTPLIFRQGKTRGIGDVVEVIEE</sequence>
<dbReference type="Gene3D" id="3.40.50.300">
    <property type="entry name" value="P-loop containing nucleotide triphosphate hydrolases"/>
    <property type="match status" value="1"/>
</dbReference>
<dbReference type="FunFam" id="3.40.50.300:FF:001865">
    <property type="entry name" value="GTP-binding protein"/>
    <property type="match status" value="1"/>
</dbReference>
<dbReference type="GO" id="GO:0042802">
    <property type="term" value="F:identical protein binding"/>
    <property type="evidence" value="ECO:0007669"/>
    <property type="project" value="EnsemblMetazoa"/>
</dbReference>
<dbReference type="GO" id="GO:0003746">
    <property type="term" value="F:translation elongation factor activity"/>
    <property type="evidence" value="ECO:0000318"/>
    <property type="project" value="GO_Central"/>
</dbReference>
<accession>A0A8R1UKJ9</accession>
<evidence type="ECO:0000313" key="5">
    <source>
        <dbReference type="Proteomes" id="UP000005239"/>
    </source>
</evidence>
<dbReference type="InterPro" id="IPR000795">
    <property type="entry name" value="T_Tr_GTP-bd_dom"/>
</dbReference>
<dbReference type="SUPFAM" id="SSF50447">
    <property type="entry name" value="Translation proteins"/>
    <property type="match status" value="1"/>
</dbReference>
<dbReference type="OrthoDB" id="248233at2759"/>
<dbReference type="EnsemblMetazoa" id="PPA34553.1">
    <property type="protein sequence ID" value="PPA34553.1"/>
    <property type="gene ID" value="WBGene00272922"/>
</dbReference>
<evidence type="ECO:0000256" key="2">
    <source>
        <dbReference type="ARBA" id="ARBA00022741"/>
    </source>
</evidence>
<evidence type="ECO:0000256" key="1">
    <source>
        <dbReference type="ARBA" id="ARBA00007249"/>
    </source>
</evidence>
<protein>
    <submittedName>
        <fullName evidence="4">Tr-type G domain-containing protein</fullName>
    </submittedName>
</protein>
<dbReference type="InterPro" id="IPR050055">
    <property type="entry name" value="EF-Tu_GTPase"/>
</dbReference>
<dbReference type="SUPFAM" id="SSF52540">
    <property type="entry name" value="P-loop containing nucleoside triphosphate hydrolases"/>
    <property type="match status" value="1"/>
</dbReference>
<dbReference type="InterPro" id="IPR009001">
    <property type="entry name" value="Transl_elong_EF1A/Init_IF2_C"/>
</dbReference>
<evidence type="ECO:0000256" key="3">
    <source>
        <dbReference type="ARBA" id="ARBA00023134"/>
    </source>
</evidence>
<dbReference type="GO" id="GO:0006414">
    <property type="term" value="P:translational elongation"/>
    <property type="evidence" value="ECO:0000318"/>
    <property type="project" value="GO_Central"/>
</dbReference>
<keyword evidence="2" id="KW-0547">Nucleotide-binding</keyword>
<dbReference type="CDD" id="cd03708">
    <property type="entry name" value="GTPBP_III"/>
    <property type="match status" value="1"/>
</dbReference>
<dbReference type="Pfam" id="PF00009">
    <property type="entry name" value="GTP_EFTU"/>
    <property type="match status" value="1"/>
</dbReference>
<organism evidence="4 5">
    <name type="scientific">Pristionchus pacificus</name>
    <name type="common">Parasitic nematode worm</name>
    <dbReference type="NCBI Taxonomy" id="54126"/>
    <lineage>
        <taxon>Eukaryota</taxon>
        <taxon>Metazoa</taxon>
        <taxon>Ecdysozoa</taxon>
        <taxon>Nematoda</taxon>
        <taxon>Chromadorea</taxon>
        <taxon>Rhabditida</taxon>
        <taxon>Rhabditina</taxon>
        <taxon>Diplogasteromorpha</taxon>
        <taxon>Diplogasteroidea</taxon>
        <taxon>Neodiplogasteridae</taxon>
        <taxon>Pristionchus</taxon>
    </lineage>
</organism>
<comment type="similarity">
    <text evidence="1">Belongs to the TRAFAC class translation factor GTPase superfamily. Classic translation factor GTPase family. EF-Tu/EF-1A subfamily.</text>
</comment>
<dbReference type="Proteomes" id="UP000005239">
    <property type="component" value="Unassembled WGS sequence"/>
</dbReference>
<keyword evidence="3" id="KW-0342">GTP-binding</keyword>
<dbReference type="InterPro" id="IPR027417">
    <property type="entry name" value="P-loop_NTPase"/>
</dbReference>
<proteinExistence type="inferred from homology"/>